<evidence type="ECO:0000313" key="1">
    <source>
        <dbReference type="EMBL" id="KAI9904178.1"/>
    </source>
</evidence>
<evidence type="ECO:0000313" key="2">
    <source>
        <dbReference type="Proteomes" id="UP001163324"/>
    </source>
</evidence>
<gene>
    <name evidence="1" type="ORF">N3K66_000707</name>
</gene>
<proteinExistence type="predicted"/>
<accession>A0ACC0VFD3</accession>
<organism evidence="1 2">
    <name type="scientific">Trichothecium roseum</name>
    <dbReference type="NCBI Taxonomy" id="47278"/>
    <lineage>
        <taxon>Eukaryota</taxon>
        <taxon>Fungi</taxon>
        <taxon>Dikarya</taxon>
        <taxon>Ascomycota</taxon>
        <taxon>Pezizomycotina</taxon>
        <taxon>Sordariomycetes</taxon>
        <taxon>Hypocreomycetidae</taxon>
        <taxon>Hypocreales</taxon>
        <taxon>Hypocreales incertae sedis</taxon>
        <taxon>Trichothecium</taxon>
    </lineage>
</organism>
<sequence length="484" mass="53306">MVHARLAAGTMRWSGQRASRRLTHSYAGSAALNIHASHDCTRQFRPNVPAQKWAGGVRYSSTTASSESTSLVKLSTPQGLEQCRTFGFCFDIDGVLYQGSNKVAATLPTLKFLTDHGVGLVLLTNGGGKVVEDERARRLEAKLGVPEGRDILRGRVIQSHTPSKGWPEQVKSQTVFITGSDPEAARKIAKSYGFTNVVTSHDLLRGNPALYPFDHKLGNAEGEDKPESRGALLPKRIWNADPFDHDGAKRSDALRIDKVLIWNDPRDWSVDIQIIYDMLISHQGYLGTVSGKNGDGSLPNGGWQQDGQPEVWMSNLDLFWKTEYGVNRYGTGAFLEALKGVWGASTGGAPLQFKAMGKPFKESYDYAERLLLSQTTASTDTTESEGETTPTTMKRVYMIGDNPESDIRGASEYQSSKGVEWVPILVRTGVWQETEGRKTPPYSPAAVVNDVLDAVVWAMRNEGLDVDRALVSRLYREHSWKQGA</sequence>
<reference evidence="1" key="1">
    <citation type="submission" date="2022-10" db="EMBL/GenBank/DDBJ databases">
        <title>Complete Genome of Trichothecium roseum strain YXFP-22015, a Plant Pathogen Isolated from Citrus.</title>
        <authorList>
            <person name="Wang Y."/>
            <person name="Zhu L."/>
        </authorList>
    </citation>
    <scope>NUCLEOTIDE SEQUENCE</scope>
    <source>
        <strain evidence="1">YXFP-22015</strain>
    </source>
</reference>
<dbReference type="EMBL" id="CM047940">
    <property type="protein sequence ID" value="KAI9904178.1"/>
    <property type="molecule type" value="Genomic_DNA"/>
</dbReference>
<protein>
    <submittedName>
        <fullName evidence="1">Uncharacterized protein</fullName>
    </submittedName>
</protein>
<comment type="caution">
    <text evidence="1">The sequence shown here is derived from an EMBL/GenBank/DDBJ whole genome shotgun (WGS) entry which is preliminary data.</text>
</comment>
<keyword evidence="2" id="KW-1185">Reference proteome</keyword>
<dbReference type="Proteomes" id="UP001163324">
    <property type="component" value="Chromosome 1"/>
</dbReference>
<name>A0ACC0VFD3_9HYPO</name>